<dbReference type="InterPro" id="IPR005183">
    <property type="entry name" value="DUF305_CopM-like"/>
</dbReference>
<proteinExistence type="predicted"/>
<organism evidence="3 4">
    <name type="scientific">Spinactinospora alkalitolerans</name>
    <dbReference type="NCBI Taxonomy" id="687207"/>
    <lineage>
        <taxon>Bacteria</taxon>
        <taxon>Bacillati</taxon>
        <taxon>Actinomycetota</taxon>
        <taxon>Actinomycetes</taxon>
        <taxon>Streptosporangiales</taxon>
        <taxon>Nocardiopsidaceae</taxon>
        <taxon>Spinactinospora</taxon>
    </lineage>
</organism>
<keyword evidence="1" id="KW-1133">Transmembrane helix</keyword>
<evidence type="ECO:0000313" key="4">
    <source>
        <dbReference type="Proteomes" id="UP000589036"/>
    </source>
</evidence>
<sequence>MSYEGEGGTAPAREAPRRRRISIPVAALLVVAALVCGYLVGRPGHPLESSADAGFLRDMSAHHAQAVDMSLIIMEETEEPTLDTVAYDITRTQQAQIGRMQGWLALWGLSARGTRPPMAWMAGHGHGSGGEPPERMPGLATEEQMQELREAEGEEAEILFLRLMTEHHLGGVDMAEAAVGLADEPIVVNFAKGMVTAQQSEIDLMADMLEERGADPEGSY</sequence>
<dbReference type="Pfam" id="PF03713">
    <property type="entry name" value="DUF305"/>
    <property type="match status" value="1"/>
</dbReference>
<keyword evidence="4" id="KW-1185">Reference proteome</keyword>
<dbReference type="Gene3D" id="1.20.1260.10">
    <property type="match status" value="1"/>
</dbReference>
<dbReference type="EMBL" id="JACCCC010000001">
    <property type="protein sequence ID" value="NYE45895.1"/>
    <property type="molecule type" value="Genomic_DNA"/>
</dbReference>
<evidence type="ECO:0000259" key="2">
    <source>
        <dbReference type="Pfam" id="PF03713"/>
    </source>
</evidence>
<feature type="transmembrane region" description="Helical" evidence="1">
    <location>
        <begin position="21"/>
        <end position="40"/>
    </location>
</feature>
<keyword evidence="1" id="KW-0812">Transmembrane</keyword>
<dbReference type="InterPro" id="IPR012347">
    <property type="entry name" value="Ferritin-like"/>
</dbReference>
<dbReference type="PANTHER" id="PTHR36933:SF1">
    <property type="entry name" value="SLL0788 PROTEIN"/>
    <property type="match status" value="1"/>
</dbReference>
<dbReference type="AlphaFoldDB" id="A0A852TQN4"/>
<dbReference type="Proteomes" id="UP000589036">
    <property type="component" value="Unassembled WGS sequence"/>
</dbReference>
<dbReference type="PANTHER" id="PTHR36933">
    <property type="entry name" value="SLL0788 PROTEIN"/>
    <property type="match status" value="1"/>
</dbReference>
<reference evidence="3 4" key="1">
    <citation type="submission" date="2020-07" db="EMBL/GenBank/DDBJ databases">
        <title>Sequencing the genomes of 1000 actinobacteria strains.</title>
        <authorList>
            <person name="Klenk H.-P."/>
        </authorList>
    </citation>
    <scope>NUCLEOTIDE SEQUENCE [LARGE SCALE GENOMIC DNA]</scope>
    <source>
        <strain evidence="3 4">CXB654</strain>
    </source>
</reference>
<feature type="domain" description="DUF305" evidence="2">
    <location>
        <begin position="52"/>
        <end position="209"/>
    </location>
</feature>
<gene>
    <name evidence="3" type="ORF">HDA32_001015</name>
</gene>
<keyword evidence="1" id="KW-0472">Membrane</keyword>
<protein>
    <submittedName>
        <fullName evidence="3">Uncharacterized protein (DUF305 family)</fullName>
    </submittedName>
</protein>
<comment type="caution">
    <text evidence="3">The sequence shown here is derived from an EMBL/GenBank/DDBJ whole genome shotgun (WGS) entry which is preliminary data.</text>
</comment>
<accession>A0A852TQN4</accession>
<name>A0A852TQN4_9ACTN</name>
<evidence type="ECO:0000256" key="1">
    <source>
        <dbReference type="SAM" id="Phobius"/>
    </source>
</evidence>
<evidence type="ECO:0000313" key="3">
    <source>
        <dbReference type="EMBL" id="NYE45895.1"/>
    </source>
</evidence>